<evidence type="ECO:0000313" key="3">
    <source>
        <dbReference type="Proteomes" id="UP001226389"/>
    </source>
</evidence>
<proteinExistence type="predicted"/>
<feature type="transmembrane region" description="Helical" evidence="1">
    <location>
        <begin position="34"/>
        <end position="53"/>
    </location>
</feature>
<reference evidence="2 3" key="1">
    <citation type="submission" date="2023-07" db="EMBL/GenBank/DDBJ databases">
        <title>Sorghum-associated microbial communities from plants grown in Nebraska, USA.</title>
        <authorList>
            <person name="Schachtman D."/>
        </authorList>
    </citation>
    <scope>NUCLEOTIDE SEQUENCE [LARGE SCALE GENOMIC DNA]</scope>
    <source>
        <strain evidence="2 3">DS994</strain>
    </source>
</reference>
<name>A0ABT9UDR3_9MICC</name>
<organism evidence="2 3">
    <name type="scientific">Pseudarthrobacter defluvii</name>
    <dbReference type="NCBI Taxonomy" id="410837"/>
    <lineage>
        <taxon>Bacteria</taxon>
        <taxon>Bacillati</taxon>
        <taxon>Actinomycetota</taxon>
        <taxon>Actinomycetes</taxon>
        <taxon>Micrococcales</taxon>
        <taxon>Micrococcaceae</taxon>
        <taxon>Pseudarthrobacter</taxon>
    </lineage>
</organism>
<evidence type="ECO:0000256" key="1">
    <source>
        <dbReference type="SAM" id="Phobius"/>
    </source>
</evidence>
<keyword evidence="1" id="KW-1133">Transmembrane helix</keyword>
<accession>A0ABT9UDR3</accession>
<gene>
    <name evidence="2" type="ORF">J2T22_000572</name>
</gene>
<dbReference type="RefSeq" id="WP_307488216.1">
    <property type="nucleotide sequence ID" value="NZ_JAUSSY010000002.1"/>
</dbReference>
<protein>
    <submittedName>
        <fullName evidence="2">Uncharacterized protein</fullName>
    </submittedName>
</protein>
<dbReference type="Proteomes" id="UP001226389">
    <property type="component" value="Unassembled WGS sequence"/>
</dbReference>
<comment type="caution">
    <text evidence="2">The sequence shown here is derived from an EMBL/GenBank/DDBJ whole genome shotgun (WGS) entry which is preliminary data.</text>
</comment>
<keyword evidence="1" id="KW-0472">Membrane</keyword>
<evidence type="ECO:0000313" key="2">
    <source>
        <dbReference type="EMBL" id="MDQ0117402.1"/>
    </source>
</evidence>
<keyword evidence="3" id="KW-1185">Reference proteome</keyword>
<keyword evidence="1" id="KW-0812">Transmembrane</keyword>
<sequence>MAGTGQNPGNGLVLLVLVSLLVVATPPGTAPDVLPILAFLAAFPVTTGTGMLYSRHLHQHRDRLYAAWLRRR</sequence>
<dbReference type="EMBL" id="JAUSSY010000002">
    <property type="protein sequence ID" value="MDQ0117402.1"/>
    <property type="molecule type" value="Genomic_DNA"/>
</dbReference>